<dbReference type="HOGENOM" id="CLU_2870644_0_0_1"/>
<accession>D7LYA1</accession>
<sequence>MCCGTSLLDCSPYVIFRQFEGVNGVRSQDIQETTRLQKLAVVHEEDTDGRDVNGNGSRCFILWL</sequence>
<name>D7LYA1_ARALL</name>
<gene>
    <name evidence="1" type="ORF">ARALYDRAFT_660361</name>
</gene>
<evidence type="ECO:0000313" key="1">
    <source>
        <dbReference type="EMBL" id="EFH47393.1"/>
    </source>
</evidence>
<evidence type="ECO:0000313" key="2">
    <source>
        <dbReference type="Proteomes" id="UP000008694"/>
    </source>
</evidence>
<proteinExistence type="predicted"/>
<organism evidence="2">
    <name type="scientific">Arabidopsis lyrata subsp. lyrata</name>
    <name type="common">Lyre-leaved rock-cress</name>
    <dbReference type="NCBI Taxonomy" id="81972"/>
    <lineage>
        <taxon>Eukaryota</taxon>
        <taxon>Viridiplantae</taxon>
        <taxon>Streptophyta</taxon>
        <taxon>Embryophyta</taxon>
        <taxon>Tracheophyta</taxon>
        <taxon>Spermatophyta</taxon>
        <taxon>Magnoliopsida</taxon>
        <taxon>eudicotyledons</taxon>
        <taxon>Gunneridae</taxon>
        <taxon>Pentapetalae</taxon>
        <taxon>rosids</taxon>
        <taxon>malvids</taxon>
        <taxon>Brassicales</taxon>
        <taxon>Brassicaceae</taxon>
        <taxon>Camelineae</taxon>
        <taxon>Arabidopsis</taxon>
    </lineage>
</organism>
<keyword evidence="2" id="KW-1185">Reference proteome</keyword>
<dbReference type="AlphaFoldDB" id="D7LYA1"/>
<dbReference type="Gramene" id="Al_scaffold_0006_426">
    <property type="protein sequence ID" value="Al_scaffold_0006_426"/>
    <property type="gene ID" value="Al_scaffold_0006_426"/>
</dbReference>
<protein>
    <submittedName>
        <fullName evidence="1">Predicted protein</fullName>
    </submittedName>
</protein>
<dbReference type="EMBL" id="GL348718">
    <property type="protein sequence ID" value="EFH47393.1"/>
    <property type="molecule type" value="Genomic_DNA"/>
</dbReference>
<reference evidence="2" key="1">
    <citation type="journal article" date="2011" name="Nat. Genet.">
        <title>The Arabidopsis lyrata genome sequence and the basis of rapid genome size change.</title>
        <authorList>
            <person name="Hu T.T."/>
            <person name="Pattyn P."/>
            <person name="Bakker E.G."/>
            <person name="Cao J."/>
            <person name="Cheng J.-F."/>
            <person name="Clark R.M."/>
            <person name="Fahlgren N."/>
            <person name="Fawcett J.A."/>
            <person name="Grimwood J."/>
            <person name="Gundlach H."/>
            <person name="Haberer G."/>
            <person name="Hollister J.D."/>
            <person name="Ossowski S."/>
            <person name="Ottilar R.P."/>
            <person name="Salamov A.A."/>
            <person name="Schneeberger K."/>
            <person name="Spannagl M."/>
            <person name="Wang X."/>
            <person name="Yang L."/>
            <person name="Nasrallah M.E."/>
            <person name="Bergelson J."/>
            <person name="Carrington J.C."/>
            <person name="Gaut B.S."/>
            <person name="Schmutz J."/>
            <person name="Mayer K.F.X."/>
            <person name="Van de Peer Y."/>
            <person name="Grigoriev I.V."/>
            <person name="Nordborg M."/>
            <person name="Weigel D."/>
            <person name="Guo Y.-L."/>
        </authorList>
    </citation>
    <scope>NUCLEOTIDE SEQUENCE [LARGE SCALE GENOMIC DNA]</scope>
    <source>
        <strain evidence="2">cv. MN47</strain>
    </source>
</reference>
<dbReference type="Proteomes" id="UP000008694">
    <property type="component" value="Unassembled WGS sequence"/>
</dbReference>